<dbReference type="OMA" id="WTHAISQ"/>
<name>A0A803PCY1_CANSA</name>
<feature type="domain" description="Reverse transcriptase" evidence="1">
    <location>
        <begin position="69"/>
        <end position="350"/>
    </location>
</feature>
<dbReference type="Pfam" id="PF00078">
    <property type="entry name" value="RVT_1"/>
    <property type="match status" value="1"/>
</dbReference>
<evidence type="ECO:0000313" key="2">
    <source>
        <dbReference type="EnsemblPlants" id="cds.evm.model.04.1410"/>
    </source>
</evidence>
<dbReference type="CDD" id="cd01650">
    <property type="entry name" value="RT_nLTR_like"/>
    <property type="match status" value="1"/>
</dbReference>
<reference evidence="2" key="1">
    <citation type="submission" date="2018-11" db="EMBL/GenBank/DDBJ databases">
        <authorList>
            <person name="Grassa J C."/>
        </authorList>
    </citation>
    <scope>NUCLEOTIDE SEQUENCE [LARGE SCALE GENOMIC DNA]</scope>
</reference>
<organism evidence="2 3">
    <name type="scientific">Cannabis sativa</name>
    <name type="common">Hemp</name>
    <name type="synonym">Marijuana</name>
    <dbReference type="NCBI Taxonomy" id="3483"/>
    <lineage>
        <taxon>Eukaryota</taxon>
        <taxon>Viridiplantae</taxon>
        <taxon>Streptophyta</taxon>
        <taxon>Embryophyta</taxon>
        <taxon>Tracheophyta</taxon>
        <taxon>Spermatophyta</taxon>
        <taxon>Magnoliopsida</taxon>
        <taxon>eudicotyledons</taxon>
        <taxon>Gunneridae</taxon>
        <taxon>Pentapetalae</taxon>
        <taxon>rosids</taxon>
        <taxon>fabids</taxon>
        <taxon>Rosales</taxon>
        <taxon>Cannabaceae</taxon>
        <taxon>Cannabis</taxon>
    </lineage>
</organism>
<accession>A0A803PCY1</accession>
<dbReference type="PROSITE" id="PS50878">
    <property type="entry name" value="RT_POL"/>
    <property type="match status" value="1"/>
</dbReference>
<keyword evidence="3" id="KW-1185">Reference proteome</keyword>
<proteinExistence type="predicted"/>
<evidence type="ECO:0000259" key="1">
    <source>
        <dbReference type="PROSITE" id="PS50878"/>
    </source>
</evidence>
<protein>
    <recommendedName>
        <fullName evidence="1">Reverse transcriptase domain-containing protein</fullName>
    </recommendedName>
</protein>
<dbReference type="AlphaFoldDB" id="A0A803PCY1"/>
<reference evidence="2" key="2">
    <citation type="submission" date="2021-03" db="UniProtKB">
        <authorList>
            <consortium name="EnsemblPlants"/>
        </authorList>
    </citation>
    <scope>IDENTIFICATION</scope>
</reference>
<dbReference type="PANTHER" id="PTHR19446">
    <property type="entry name" value="REVERSE TRANSCRIPTASES"/>
    <property type="match status" value="1"/>
</dbReference>
<dbReference type="Proteomes" id="UP000596661">
    <property type="component" value="Chromosome 4"/>
</dbReference>
<dbReference type="EnsemblPlants" id="evm.model.04.1410">
    <property type="protein sequence ID" value="cds.evm.model.04.1410"/>
    <property type="gene ID" value="evm.TU.04.1410"/>
</dbReference>
<sequence>MPASTRIFEPCISAQDCCDLNAIPSAEEISTALNEMGHDKAPSPDGLPQSFYSHHWDTVKEDLIEMVTYFFNHGVLPHFINDTFFVVIPKQEGPAYTKDYRPIALCNVSYKLISKILANCMRHLLPRIVSPNETAFVKGRSITENTMIDREIVHSMKKKRGSRGFMMIKIDMEKAYDKLDWNFIISVLSSLSFPPPFLNWIKAGITLKEIKLLLNGLVMGKFKPSRGLRQGDPLSPSLFIIATETLSRLFFEMESKDRLKGFKMGRQGATVTHLMFADDIILFGQATLKEAKAFMDYLNEYCSWSGQSINFLKSSVTFTRGVRRAWTHAISQFLGMKRMSPNAFYLGIPLFRSSKQTKDADFIVDKVLYRVQGWKAKLLSSVEKSCLIKSVGSAISNYVVASDVIPISTAKRIDKALRDFWWGDQEGRRSMYTISWEVLCRPKVCGGLGFRSTESINVAFLMKWAWKALADNNSLWSRVVKDKYI</sequence>
<dbReference type="SUPFAM" id="SSF56672">
    <property type="entry name" value="DNA/RNA polymerases"/>
    <property type="match status" value="1"/>
</dbReference>
<dbReference type="EMBL" id="UZAU01000388">
    <property type="status" value="NOT_ANNOTATED_CDS"/>
    <property type="molecule type" value="Genomic_DNA"/>
</dbReference>
<dbReference type="InterPro" id="IPR000477">
    <property type="entry name" value="RT_dom"/>
</dbReference>
<evidence type="ECO:0000313" key="3">
    <source>
        <dbReference type="Proteomes" id="UP000596661"/>
    </source>
</evidence>
<dbReference type="Gramene" id="evm.model.04.1410">
    <property type="protein sequence ID" value="cds.evm.model.04.1410"/>
    <property type="gene ID" value="evm.TU.04.1410"/>
</dbReference>
<dbReference type="InterPro" id="IPR043502">
    <property type="entry name" value="DNA/RNA_pol_sf"/>
</dbReference>